<dbReference type="SMART" id="SM00862">
    <property type="entry name" value="Trans_reg_C"/>
    <property type="match status" value="1"/>
</dbReference>
<dbReference type="PROSITE" id="PS50110">
    <property type="entry name" value="RESPONSE_REGULATORY"/>
    <property type="match status" value="1"/>
</dbReference>
<dbReference type="Pfam" id="PF00486">
    <property type="entry name" value="Trans_reg_C"/>
    <property type="match status" value="1"/>
</dbReference>
<dbReference type="Gene3D" id="6.10.250.690">
    <property type="match status" value="1"/>
</dbReference>
<dbReference type="InterPro" id="IPR036388">
    <property type="entry name" value="WH-like_DNA-bd_sf"/>
</dbReference>
<dbReference type="PANTHER" id="PTHR48111">
    <property type="entry name" value="REGULATOR OF RPOS"/>
    <property type="match status" value="1"/>
</dbReference>
<dbReference type="Pfam" id="PF00072">
    <property type="entry name" value="Response_reg"/>
    <property type="match status" value="1"/>
</dbReference>
<feature type="DNA-binding region" description="OmpR/PhoB-type" evidence="7">
    <location>
        <begin position="129"/>
        <end position="227"/>
    </location>
</feature>
<dbReference type="InterPro" id="IPR039420">
    <property type="entry name" value="WalR-like"/>
</dbReference>
<dbReference type="PROSITE" id="PS51755">
    <property type="entry name" value="OMPR_PHOB"/>
    <property type="match status" value="1"/>
</dbReference>
<evidence type="ECO:0000259" key="8">
    <source>
        <dbReference type="PROSITE" id="PS50110"/>
    </source>
</evidence>
<name>A0A4U0R5A6_9RHOB</name>
<feature type="domain" description="Response regulatory" evidence="8">
    <location>
        <begin position="5"/>
        <end position="119"/>
    </location>
</feature>
<feature type="domain" description="OmpR/PhoB-type" evidence="9">
    <location>
        <begin position="129"/>
        <end position="227"/>
    </location>
</feature>
<evidence type="ECO:0000313" key="11">
    <source>
        <dbReference type="Proteomes" id="UP000309747"/>
    </source>
</evidence>
<dbReference type="EMBL" id="SUNI01000024">
    <property type="protein sequence ID" value="TJZ89866.1"/>
    <property type="molecule type" value="Genomic_DNA"/>
</dbReference>
<keyword evidence="11" id="KW-1185">Reference proteome</keyword>
<feature type="modified residue" description="4-aspartylphosphate" evidence="6">
    <location>
        <position position="54"/>
    </location>
</feature>
<dbReference type="GO" id="GO:0000156">
    <property type="term" value="F:phosphorelay response regulator activity"/>
    <property type="evidence" value="ECO:0007669"/>
    <property type="project" value="TreeGrafter"/>
</dbReference>
<keyword evidence="4 7" id="KW-0238">DNA-binding</keyword>
<comment type="caution">
    <text evidence="10">The sequence shown here is derived from an EMBL/GenBank/DDBJ whole genome shotgun (WGS) entry which is preliminary data.</text>
</comment>
<dbReference type="RefSeq" id="WP_136887356.1">
    <property type="nucleotide sequence ID" value="NZ_SUNI01000024.1"/>
</dbReference>
<dbReference type="SUPFAM" id="SSF52172">
    <property type="entry name" value="CheY-like"/>
    <property type="match status" value="1"/>
</dbReference>
<gene>
    <name evidence="10" type="ORF">FA743_17430</name>
</gene>
<evidence type="ECO:0000256" key="6">
    <source>
        <dbReference type="PROSITE-ProRule" id="PRU00169"/>
    </source>
</evidence>
<dbReference type="GO" id="GO:0032993">
    <property type="term" value="C:protein-DNA complex"/>
    <property type="evidence" value="ECO:0007669"/>
    <property type="project" value="TreeGrafter"/>
</dbReference>
<dbReference type="PANTHER" id="PTHR48111:SF22">
    <property type="entry name" value="REGULATOR OF RPOS"/>
    <property type="match status" value="1"/>
</dbReference>
<keyword evidence="1 6" id="KW-0597">Phosphoprotein</keyword>
<dbReference type="GO" id="GO:0000976">
    <property type="term" value="F:transcription cis-regulatory region binding"/>
    <property type="evidence" value="ECO:0007669"/>
    <property type="project" value="TreeGrafter"/>
</dbReference>
<dbReference type="InterPro" id="IPR001867">
    <property type="entry name" value="OmpR/PhoB-type_DNA-bd"/>
</dbReference>
<organism evidence="10 11">
    <name type="scientific">Paracoccus gahaiensis</name>
    <dbReference type="NCBI Taxonomy" id="1706839"/>
    <lineage>
        <taxon>Bacteria</taxon>
        <taxon>Pseudomonadati</taxon>
        <taxon>Pseudomonadota</taxon>
        <taxon>Alphaproteobacteria</taxon>
        <taxon>Rhodobacterales</taxon>
        <taxon>Paracoccaceae</taxon>
        <taxon>Paracoccus</taxon>
    </lineage>
</organism>
<dbReference type="InterPro" id="IPR001789">
    <property type="entry name" value="Sig_transdc_resp-reg_receiver"/>
</dbReference>
<reference evidence="10 11" key="1">
    <citation type="submission" date="2019-04" db="EMBL/GenBank/DDBJ databases">
        <authorList>
            <person name="Li J."/>
        </authorList>
    </citation>
    <scope>NUCLEOTIDE SEQUENCE [LARGE SCALE GENOMIC DNA]</scope>
    <source>
        <strain evidence="10 11">KCTC 42687</strain>
    </source>
</reference>
<keyword evidence="3" id="KW-0805">Transcription regulation</keyword>
<keyword evidence="2" id="KW-0902">Two-component regulatory system</keyword>
<dbReference type="FunFam" id="1.10.10.10:FF:000005">
    <property type="entry name" value="Two-component system response regulator"/>
    <property type="match status" value="1"/>
</dbReference>
<dbReference type="AlphaFoldDB" id="A0A4U0R5A6"/>
<accession>A0A4U0R5A6</accession>
<dbReference type="CDD" id="cd00383">
    <property type="entry name" value="trans_reg_C"/>
    <property type="match status" value="1"/>
</dbReference>
<dbReference type="GO" id="GO:0005829">
    <property type="term" value="C:cytosol"/>
    <property type="evidence" value="ECO:0007669"/>
    <property type="project" value="TreeGrafter"/>
</dbReference>
<evidence type="ECO:0000256" key="3">
    <source>
        <dbReference type="ARBA" id="ARBA00023015"/>
    </source>
</evidence>
<dbReference type="InterPro" id="IPR011006">
    <property type="entry name" value="CheY-like_superfamily"/>
</dbReference>
<dbReference type="SUPFAM" id="SSF46894">
    <property type="entry name" value="C-terminal effector domain of the bipartite response regulators"/>
    <property type="match status" value="1"/>
</dbReference>
<dbReference type="Gene3D" id="1.10.10.10">
    <property type="entry name" value="Winged helix-like DNA-binding domain superfamily/Winged helix DNA-binding domain"/>
    <property type="match status" value="1"/>
</dbReference>
<evidence type="ECO:0000256" key="2">
    <source>
        <dbReference type="ARBA" id="ARBA00023012"/>
    </source>
</evidence>
<dbReference type="OrthoDB" id="9802426at2"/>
<proteinExistence type="predicted"/>
<dbReference type="Gene3D" id="3.40.50.2300">
    <property type="match status" value="1"/>
</dbReference>
<dbReference type="SMART" id="SM00448">
    <property type="entry name" value="REC"/>
    <property type="match status" value="1"/>
</dbReference>
<evidence type="ECO:0000256" key="1">
    <source>
        <dbReference type="ARBA" id="ARBA00022553"/>
    </source>
</evidence>
<evidence type="ECO:0000256" key="5">
    <source>
        <dbReference type="ARBA" id="ARBA00023163"/>
    </source>
</evidence>
<dbReference type="InterPro" id="IPR016032">
    <property type="entry name" value="Sig_transdc_resp-reg_C-effctor"/>
</dbReference>
<sequence length="228" mass="25562">MTGDRVLVVEDDAEIASLLARGLTAEGFRVDLAECGAGLDRRLRDDVYSLVVLDRMLPDADGADLCRQIRDAGHDVMILMLTAKDALSEKLEGLGAGADDYMTKPFAFEELLARIAVLLRRAPVRGDRQSEIVIGDLRLDLDAKTARRRDRDLDLTVTEFALLRFLAERPDKVQSRVDILKGVWGYNFDPQTNIVEVYIAYLRKKLDQDGDARLIHNQRGFGYLLSTP</sequence>
<dbReference type="Proteomes" id="UP000309747">
    <property type="component" value="Unassembled WGS sequence"/>
</dbReference>
<dbReference type="GO" id="GO:0006355">
    <property type="term" value="P:regulation of DNA-templated transcription"/>
    <property type="evidence" value="ECO:0007669"/>
    <property type="project" value="InterPro"/>
</dbReference>
<evidence type="ECO:0000313" key="10">
    <source>
        <dbReference type="EMBL" id="TJZ89866.1"/>
    </source>
</evidence>
<dbReference type="CDD" id="cd17574">
    <property type="entry name" value="REC_OmpR"/>
    <property type="match status" value="1"/>
</dbReference>
<keyword evidence="5" id="KW-0804">Transcription</keyword>
<evidence type="ECO:0000256" key="4">
    <source>
        <dbReference type="ARBA" id="ARBA00023125"/>
    </source>
</evidence>
<evidence type="ECO:0000259" key="9">
    <source>
        <dbReference type="PROSITE" id="PS51755"/>
    </source>
</evidence>
<protein>
    <submittedName>
        <fullName evidence="10">Response regulator transcription factor</fullName>
    </submittedName>
</protein>
<evidence type="ECO:0000256" key="7">
    <source>
        <dbReference type="PROSITE-ProRule" id="PRU01091"/>
    </source>
</evidence>